<proteinExistence type="predicted"/>
<dbReference type="EMBL" id="AQFL01000012">
    <property type="protein sequence ID" value="EOR08015.1"/>
    <property type="molecule type" value="Genomic_DNA"/>
</dbReference>
<comment type="caution">
    <text evidence="1">The sequence shown here is derived from an EMBL/GenBank/DDBJ whole genome shotgun (WGS) entry which is preliminary data.</text>
</comment>
<protein>
    <submittedName>
        <fullName evidence="1">Uncharacterized protein</fullName>
    </submittedName>
</protein>
<dbReference type="Proteomes" id="UP000016203">
    <property type="component" value="Unassembled WGS sequence"/>
</dbReference>
<dbReference type="AlphaFoldDB" id="R9B150"/>
<dbReference type="HOGENOM" id="CLU_3380101_0_0_6"/>
<name>R9B150_9GAMM</name>
<accession>R9B150</accession>
<gene>
    <name evidence="1" type="ORF">F896_02389</name>
</gene>
<evidence type="ECO:0000313" key="2">
    <source>
        <dbReference type="Proteomes" id="UP000016203"/>
    </source>
</evidence>
<organism evidence="1 2">
    <name type="scientific">Acinetobacter genomosp. 15BJ</name>
    <dbReference type="NCBI Taxonomy" id="106651"/>
    <lineage>
        <taxon>Bacteria</taxon>
        <taxon>Pseudomonadati</taxon>
        <taxon>Pseudomonadota</taxon>
        <taxon>Gammaproteobacteria</taxon>
        <taxon>Moraxellales</taxon>
        <taxon>Moraxellaceae</taxon>
        <taxon>Acinetobacter</taxon>
    </lineage>
</organism>
<sequence>MNFLAQQGIHPLLFALIVDFLTMLERDSYTMKM</sequence>
<evidence type="ECO:0000313" key="1">
    <source>
        <dbReference type="EMBL" id="EOR08015.1"/>
    </source>
</evidence>
<reference evidence="1 2" key="1">
    <citation type="submission" date="2013-03" db="EMBL/GenBank/DDBJ databases">
        <title>The Genome Sequence of Acinetobacter sp. CIP 110321.</title>
        <authorList>
            <consortium name="The Broad Institute Genome Sequencing Platform"/>
            <consortium name="The Broad Institute Genome Sequencing Center for Infectious Disease"/>
            <person name="Cerqueira G."/>
            <person name="Feldgarden M."/>
            <person name="Courvalin P."/>
            <person name="Perichon B."/>
            <person name="Grillot-Courvalin C."/>
            <person name="Clermont D."/>
            <person name="Rocha E."/>
            <person name="Yoon E.-J."/>
            <person name="Nemec A."/>
            <person name="Walker B."/>
            <person name="Young S.K."/>
            <person name="Zeng Q."/>
            <person name="Gargeya S."/>
            <person name="Fitzgerald M."/>
            <person name="Haas B."/>
            <person name="Abouelleil A."/>
            <person name="Alvarado L."/>
            <person name="Arachchi H.M."/>
            <person name="Berlin A.M."/>
            <person name="Chapman S.B."/>
            <person name="Dewar J."/>
            <person name="Goldberg J."/>
            <person name="Griggs A."/>
            <person name="Gujja S."/>
            <person name="Hansen M."/>
            <person name="Howarth C."/>
            <person name="Imamovic A."/>
            <person name="Larimer J."/>
            <person name="McCowan C."/>
            <person name="Murphy C."/>
            <person name="Neiman D."/>
            <person name="Pearson M."/>
            <person name="Priest M."/>
            <person name="Roberts A."/>
            <person name="Saif S."/>
            <person name="Shea T."/>
            <person name="Sisk P."/>
            <person name="Sykes S."/>
            <person name="Wortman J."/>
            <person name="Nusbaum C."/>
            <person name="Birren B."/>
        </authorList>
    </citation>
    <scope>NUCLEOTIDE SEQUENCE [LARGE SCALE GENOMIC DNA]</scope>
    <source>
        <strain evidence="1 2">CIP 110321</strain>
    </source>
</reference>